<keyword evidence="1" id="KW-0472">Membrane</keyword>
<keyword evidence="3" id="KW-1185">Reference proteome</keyword>
<feature type="non-terminal residue" evidence="2">
    <location>
        <position position="104"/>
    </location>
</feature>
<gene>
    <name evidence="2" type="ORF">B0H17DRAFT_1046137</name>
</gene>
<dbReference type="EMBL" id="JARKIE010000018">
    <property type="protein sequence ID" value="KAJ7701173.1"/>
    <property type="molecule type" value="Genomic_DNA"/>
</dbReference>
<evidence type="ECO:0000313" key="3">
    <source>
        <dbReference type="Proteomes" id="UP001221757"/>
    </source>
</evidence>
<accession>A0AAD7GQE5</accession>
<sequence length="104" mass="12448">MLGLRVRVPWGIWLPRKRKRSLFALAVVWAMIPLRLVLSLFRLASSATSWLPSILRLRPPVGIFIIGEARFFWLTQRTRMRRFVRGAWGFEEEDYPRRRLRLGR</sequence>
<proteinExistence type="predicted"/>
<comment type="caution">
    <text evidence="2">The sequence shown here is derived from an EMBL/GenBank/DDBJ whole genome shotgun (WGS) entry which is preliminary data.</text>
</comment>
<evidence type="ECO:0000313" key="2">
    <source>
        <dbReference type="EMBL" id="KAJ7701173.1"/>
    </source>
</evidence>
<reference evidence="2" key="1">
    <citation type="submission" date="2023-03" db="EMBL/GenBank/DDBJ databases">
        <title>Massive genome expansion in bonnet fungi (Mycena s.s.) driven by repeated elements and novel gene families across ecological guilds.</title>
        <authorList>
            <consortium name="Lawrence Berkeley National Laboratory"/>
            <person name="Harder C.B."/>
            <person name="Miyauchi S."/>
            <person name="Viragh M."/>
            <person name="Kuo A."/>
            <person name="Thoen E."/>
            <person name="Andreopoulos B."/>
            <person name="Lu D."/>
            <person name="Skrede I."/>
            <person name="Drula E."/>
            <person name="Henrissat B."/>
            <person name="Morin E."/>
            <person name="Kohler A."/>
            <person name="Barry K."/>
            <person name="LaButti K."/>
            <person name="Morin E."/>
            <person name="Salamov A."/>
            <person name="Lipzen A."/>
            <person name="Mereny Z."/>
            <person name="Hegedus B."/>
            <person name="Baldrian P."/>
            <person name="Stursova M."/>
            <person name="Weitz H."/>
            <person name="Taylor A."/>
            <person name="Grigoriev I.V."/>
            <person name="Nagy L.G."/>
            <person name="Martin F."/>
            <person name="Kauserud H."/>
        </authorList>
    </citation>
    <scope>NUCLEOTIDE SEQUENCE</scope>
    <source>
        <strain evidence="2">CBHHK067</strain>
    </source>
</reference>
<feature type="transmembrane region" description="Helical" evidence="1">
    <location>
        <begin position="57"/>
        <end position="75"/>
    </location>
</feature>
<dbReference type="Proteomes" id="UP001221757">
    <property type="component" value="Unassembled WGS sequence"/>
</dbReference>
<name>A0AAD7GQE5_MYCRO</name>
<keyword evidence="1" id="KW-0812">Transmembrane</keyword>
<keyword evidence="1" id="KW-1133">Transmembrane helix</keyword>
<evidence type="ECO:0000256" key="1">
    <source>
        <dbReference type="SAM" id="Phobius"/>
    </source>
</evidence>
<organism evidence="2 3">
    <name type="scientific">Mycena rosella</name>
    <name type="common">Pink bonnet</name>
    <name type="synonym">Agaricus rosellus</name>
    <dbReference type="NCBI Taxonomy" id="1033263"/>
    <lineage>
        <taxon>Eukaryota</taxon>
        <taxon>Fungi</taxon>
        <taxon>Dikarya</taxon>
        <taxon>Basidiomycota</taxon>
        <taxon>Agaricomycotina</taxon>
        <taxon>Agaricomycetes</taxon>
        <taxon>Agaricomycetidae</taxon>
        <taxon>Agaricales</taxon>
        <taxon>Marasmiineae</taxon>
        <taxon>Mycenaceae</taxon>
        <taxon>Mycena</taxon>
    </lineage>
</organism>
<protein>
    <submittedName>
        <fullName evidence="2">Uncharacterized protein</fullName>
    </submittedName>
</protein>
<feature type="transmembrane region" description="Helical" evidence="1">
    <location>
        <begin position="21"/>
        <end position="45"/>
    </location>
</feature>
<dbReference type="AlphaFoldDB" id="A0AAD7GQE5"/>